<sequence>MRAMTYAEYGDTSVLSLTDRPDPKVGPGEVLVRVRAASAAFAASQEGHTPGKIVVTV</sequence>
<name>A0ABU2BUD0_9ACTN</name>
<proteinExistence type="predicted"/>
<dbReference type="InterPro" id="IPR011032">
    <property type="entry name" value="GroES-like_sf"/>
</dbReference>
<gene>
    <name evidence="1" type="ORF">J2S63_001783</name>
</gene>
<evidence type="ECO:0000313" key="1">
    <source>
        <dbReference type="EMBL" id="MDR7362230.1"/>
    </source>
</evidence>
<dbReference type="Gene3D" id="3.90.180.10">
    <property type="entry name" value="Medium-chain alcohol dehydrogenases, catalytic domain"/>
    <property type="match status" value="1"/>
</dbReference>
<comment type="caution">
    <text evidence="1">The sequence shown here is derived from an EMBL/GenBank/DDBJ whole genome shotgun (WGS) entry which is preliminary data.</text>
</comment>
<dbReference type="Proteomes" id="UP001183648">
    <property type="component" value="Unassembled WGS sequence"/>
</dbReference>
<keyword evidence="2" id="KW-1185">Reference proteome</keyword>
<organism evidence="1 2">
    <name type="scientific">Nocardioides marmoribigeumensis</name>
    <dbReference type="NCBI Taxonomy" id="433649"/>
    <lineage>
        <taxon>Bacteria</taxon>
        <taxon>Bacillati</taxon>
        <taxon>Actinomycetota</taxon>
        <taxon>Actinomycetes</taxon>
        <taxon>Propionibacteriales</taxon>
        <taxon>Nocardioidaceae</taxon>
        <taxon>Nocardioides</taxon>
    </lineage>
</organism>
<accession>A0ABU2BUD0</accession>
<evidence type="ECO:0000313" key="2">
    <source>
        <dbReference type="Proteomes" id="UP001183648"/>
    </source>
</evidence>
<protein>
    <submittedName>
        <fullName evidence="1">NADPH:quinone reductase-like Zn-dependent oxidoreductase</fullName>
    </submittedName>
</protein>
<dbReference type="SUPFAM" id="SSF50129">
    <property type="entry name" value="GroES-like"/>
    <property type="match status" value="1"/>
</dbReference>
<reference evidence="1 2" key="1">
    <citation type="submission" date="2023-07" db="EMBL/GenBank/DDBJ databases">
        <title>Sequencing the genomes of 1000 actinobacteria strains.</title>
        <authorList>
            <person name="Klenk H.-P."/>
        </authorList>
    </citation>
    <scope>NUCLEOTIDE SEQUENCE [LARGE SCALE GENOMIC DNA]</scope>
    <source>
        <strain evidence="1 2">DSM 19426</strain>
    </source>
</reference>
<dbReference type="RefSeq" id="WP_344116857.1">
    <property type="nucleotide sequence ID" value="NZ_BAAAPS010000008.1"/>
</dbReference>
<dbReference type="EMBL" id="JAVDYG010000001">
    <property type="protein sequence ID" value="MDR7362230.1"/>
    <property type="molecule type" value="Genomic_DNA"/>
</dbReference>